<dbReference type="KEGG" id="bspl:114859538"/>
<organism evidence="7 8">
    <name type="scientific">Betta splendens</name>
    <name type="common">Siamese fighting fish</name>
    <dbReference type="NCBI Taxonomy" id="158456"/>
    <lineage>
        <taxon>Eukaryota</taxon>
        <taxon>Metazoa</taxon>
        <taxon>Chordata</taxon>
        <taxon>Craniata</taxon>
        <taxon>Vertebrata</taxon>
        <taxon>Euteleostomi</taxon>
        <taxon>Actinopterygii</taxon>
        <taxon>Neopterygii</taxon>
        <taxon>Teleostei</taxon>
        <taxon>Neoteleostei</taxon>
        <taxon>Acanthomorphata</taxon>
        <taxon>Anabantaria</taxon>
        <taxon>Anabantiformes</taxon>
        <taxon>Anabantoidei</taxon>
        <taxon>Osphronemidae</taxon>
        <taxon>Betta</taxon>
    </lineage>
</organism>
<dbReference type="CDD" id="cd01448">
    <property type="entry name" value="TST_Repeat_1"/>
    <property type="match status" value="1"/>
</dbReference>
<feature type="domain" description="Rhodanese" evidence="6">
    <location>
        <begin position="20"/>
        <end position="139"/>
    </location>
</feature>
<keyword evidence="3" id="KW-0677">Repeat</keyword>
<evidence type="ECO:0000259" key="6">
    <source>
        <dbReference type="PROSITE" id="PS50206"/>
    </source>
</evidence>
<dbReference type="PROSITE" id="PS00380">
    <property type="entry name" value="RHODANESE_1"/>
    <property type="match status" value="1"/>
</dbReference>
<proteinExistence type="predicted"/>
<evidence type="ECO:0000256" key="5">
    <source>
        <dbReference type="RuleBase" id="RU000507"/>
    </source>
</evidence>
<dbReference type="PROSITE" id="PS50206">
    <property type="entry name" value="RHODANESE_3"/>
    <property type="match status" value="2"/>
</dbReference>
<protein>
    <recommendedName>
        <fullName evidence="5">Sulfurtransferase</fullName>
    </recommendedName>
</protein>
<dbReference type="FunFam" id="3.40.250.10:FF:000008">
    <property type="entry name" value="Sulfurtransferase"/>
    <property type="match status" value="1"/>
</dbReference>
<dbReference type="FunFam" id="3.40.250.10:FF:000001">
    <property type="entry name" value="Sulfurtransferase"/>
    <property type="match status" value="1"/>
</dbReference>
<dbReference type="InterPro" id="IPR045078">
    <property type="entry name" value="TST/MPST-like"/>
</dbReference>
<evidence type="ECO:0000256" key="4">
    <source>
        <dbReference type="ARBA" id="ARBA00023128"/>
    </source>
</evidence>
<dbReference type="OrthoDB" id="270167at2759"/>
<keyword evidence="7" id="KW-1185">Reference proteome</keyword>
<keyword evidence="2 5" id="KW-0808">Transferase</keyword>
<dbReference type="InterPro" id="IPR001763">
    <property type="entry name" value="Rhodanese-like_dom"/>
</dbReference>
<dbReference type="PROSITE" id="PS00683">
    <property type="entry name" value="RHODANESE_2"/>
    <property type="match status" value="1"/>
</dbReference>
<evidence type="ECO:0000256" key="3">
    <source>
        <dbReference type="ARBA" id="ARBA00022737"/>
    </source>
</evidence>
<dbReference type="PANTHER" id="PTHR11364:SF27">
    <property type="entry name" value="SULFURTRANSFERASE"/>
    <property type="match status" value="1"/>
</dbReference>
<dbReference type="Pfam" id="PF00581">
    <property type="entry name" value="Rhodanese"/>
    <property type="match status" value="2"/>
</dbReference>
<name>A0A6P7N6I2_BETSP</name>
<comment type="subcellular location">
    <subcellularLocation>
        <location evidence="1">Mitochondrion</location>
    </subcellularLocation>
</comment>
<dbReference type="InterPro" id="IPR001307">
    <property type="entry name" value="Thiosulphate_STrfase_CS"/>
</dbReference>
<dbReference type="AlphaFoldDB" id="A0A6P7N6I2"/>
<keyword evidence="4" id="KW-0496">Mitochondrion</keyword>
<evidence type="ECO:0000313" key="7">
    <source>
        <dbReference type="Proteomes" id="UP000515150"/>
    </source>
</evidence>
<dbReference type="InParanoid" id="A0A6P7N6I2"/>
<dbReference type="PANTHER" id="PTHR11364">
    <property type="entry name" value="THIOSULFATE SULFERTANSFERASE"/>
    <property type="match status" value="1"/>
</dbReference>
<gene>
    <name evidence="8" type="primary">LOC114859538</name>
</gene>
<evidence type="ECO:0000256" key="1">
    <source>
        <dbReference type="ARBA" id="ARBA00004173"/>
    </source>
</evidence>
<dbReference type="InterPro" id="IPR036873">
    <property type="entry name" value="Rhodanese-like_dom_sf"/>
</dbReference>
<evidence type="ECO:0000313" key="8">
    <source>
        <dbReference type="RefSeq" id="XP_029013529.1"/>
    </source>
</evidence>
<dbReference type="Proteomes" id="UP000515150">
    <property type="component" value="Chromosome 1"/>
</dbReference>
<reference evidence="8" key="1">
    <citation type="submission" date="2025-08" db="UniProtKB">
        <authorList>
            <consortium name="RefSeq"/>
        </authorList>
    </citation>
    <scope>IDENTIFICATION</scope>
</reference>
<dbReference type="GeneID" id="114859538"/>
<dbReference type="CDD" id="cd01449">
    <property type="entry name" value="TST_Repeat_2"/>
    <property type="match status" value="1"/>
</dbReference>
<dbReference type="RefSeq" id="XP_029013529.1">
    <property type="nucleotide sequence ID" value="XM_029157696.3"/>
</dbReference>
<feature type="domain" description="Rhodanese" evidence="6">
    <location>
        <begin position="169"/>
        <end position="283"/>
    </location>
</feature>
<evidence type="ECO:0000256" key="2">
    <source>
        <dbReference type="ARBA" id="ARBA00022679"/>
    </source>
</evidence>
<dbReference type="SUPFAM" id="SSF52821">
    <property type="entry name" value="Rhodanese/Cell cycle control phosphatase"/>
    <property type="match status" value="2"/>
</dbReference>
<dbReference type="Gene3D" id="3.40.250.10">
    <property type="entry name" value="Rhodanese-like domain"/>
    <property type="match status" value="2"/>
</dbReference>
<accession>A0A6P7N6I2</accession>
<dbReference type="GO" id="GO:0005739">
    <property type="term" value="C:mitochondrion"/>
    <property type="evidence" value="ECO:0007669"/>
    <property type="project" value="UniProtKB-SubCell"/>
</dbReference>
<dbReference type="GO" id="GO:0004792">
    <property type="term" value="F:thiosulfate-cyanide sulfurtransferase activity"/>
    <property type="evidence" value="ECO:0007669"/>
    <property type="project" value="InterPro"/>
</dbReference>
<sequence>MAHQARALITSKRLVEALKGPGNTRVLDASWHLPKVRRSAKSDFKKKHIPGAAFFDIDQCCDKTSPLDRMLPSEKVFADYVGSLGVGSDTHVVVYDASEFGAFSAPRVWWMFRVFGHSAVSLLNGGLRNWQQQGLPVTDHYEKPAPSDFKASLDRSRIKTYDDILHNLDSKRFQVVDARPAGRFKGLDPEPRDNTEPGHIPGSVSIPFHSFLSPSGHFLPREQLQALFERSGVDLGRPLCALCGSGVVACHVALAAHECGNLEVSVYDGGWSEWYTRAVPEDVISEGRGKHL</sequence>
<dbReference type="SMART" id="SM00450">
    <property type="entry name" value="RHOD"/>
    <property type="match status" value="2"/>
</dbReference>